<protein>
    <submittedName>
        <fullName evidence="2">PepSY-associated TM helix domain-containing protein</fullName>
    </submittedName>
</protein>
<keyword evidence="1" id="KW-0472">Membrane</keyword>
<comment type="caution">
    <text evidence="2">The sequence shown here is derived from an EMBL/GenBank/DDBJ whole genome shotgun (WGS) entry which is preliminary data.</text>
</comment>
<proteinExistence type="predicted"/>
<dbReference type="RefSeq" id="WP_290259416.1">
    <property type="nucleotide sequence ID" value="NZ_JAUFQG010000004.1"/>
</dbReference>
<sequence length="373" mass="41769">MNKSLFKVHSWAALLAFIPLLVICVTGSLLVFKHEIDSLLMPDQVRVEPQAQRLPLDSLAANINQAQPNYEIVGWVLYQDPARADQPYVMEKGTSEWSFLHLNPYTGTVLSAPVAHDHYLTDWLLELHYTFLLEDAGLVITSVFAIALLLLGITGIYLHRKFWKNFFTLRWNSRLVVYFSDLHKMVGVVASPILLVLAFTGAWWNIAGFLHELEEHADGHEHHLMQARLYSDDLSLENLRTEAESSVAGFTATYISFPWEPGANFTFWGDVPSGNFLTSEYSSTVSFNAQTGENLGSYDIRTAGLGATIVDSYRRLHFGDFAGLASKIIWALLGSAPLILALTGVTLWWKRRKQRARAKQKNLATGALSANLS</sequence>
<dbReference type="PANTHER" id="PTHR34219">
    <property type="entry name" value="IRON-REGULATED INNER MEMBRANE PROTEIN-RELATED"/>
    <property type="match status" value="1"/>
</dbReference>
<reference evidence="3" key="1">
    <citation type="journal article" date="2019" name="Int. J. Syst. Evol. Microbiol.">
        <title>The Global Catalogue of Microorganisms (GCM) 10K type strain sequencing project: providing services to taxonomists for standard genome sequencing and annotation.</title>
        <authorList>
            <consortium name="The Broad Institute Genomics Platform"/>
            <consortium name="The Broad Institute Genome Sequencing Center for Infectious Disease"/>
            <person name="Wu L."/>
            <person name="Ma J."/>
        </authorList>
    </citation>
    <scope>NUCLEOTIDE SEQUENCE [LARGE SCALE GENOMIC DNA]</scope>
    <source>
        <strain evidence="3">CECT 8570</strain>
    </source>
</reference>
<keyword evidence="3" id="KW-1185">Reference proteome</keyword>
<feature type="transmembrane region" description="Helical" evidence="1">
    <location>
        <begin position="136"/>
        <end position="158"/>
    </location>
</feature>
<gene>
    <name evidence="2" type="ORF">ACFOX3_04980</name>
</gene>
<feature type="transmembrane region" description="Helical" evidence="1">
    <location>
        <begin position="185"/>
        <end position="206"/>
    </location>
</feature>
<evidence type="ECO:0000313" key="3">
    <source>
        <dbReference type="Proteomes" id="UP001595840"/>
    </source>
</evidence>
<name>A0ABV8V2Z1_9GAMM</name>
<organism evidence="2 3">
    <name type="scientific">Simiduia curdlanivorans</name>
    <dbReference type="NCBI Taxonomy" id="1492769"/>
    <lineage>
        <taxon>Bacteria</taxon>
        <taxon>Pseudomonadati</taxon>
        <taxon>Pseudomonadota</taxon>
        <taxon>Gammaproteobacteria</taxon>
        <taxon>Cellvibrionales</taxon>
        <taxon>Cellvibrionaceae</taxon>
        <taxon>Simiduia</taxon>
    </lineage>
</organism>
<feature type="transmembrane region" description="Helical" evidence="1">
    <location>
        <begin position="12"/>
        <end position="32"/>
    </location>
</feature>
<dbReference type="Proteomes" id="UP001595840">
    <property type="component" value="Unassembled WGS sequence"/>
</dbReference>
<keyword evidence="1" id="KW-0812">Transmembrane</keyword>
<dbReference type="EMBL" id="JBHSCX010000003">
    <property type="protein sequence ID" value="MFC4361645.1"/>
    <property type="molecule type" value="Genomic_DNA"/>
</dbReference>
<dbReference type="PANTHER" id="PTHR34219:SF8">
    <property type="entry name" value="PEPSY DOMAIN-CONTAINING PROTEIN"/>
    <property type="match status" value="1"/>
</dbReference>
<evidence type="ECO:0000313" key="2">
    <source>
        <dbReference type="EMBL" id="MFC4361645.1"/>
    </source>
</evidence>
<keyword evidence="1" id="KW-1133">Transmembrane helix</keyword>
<dbReference type="InterPro" id="IPR005625">
    <property type="entry name" value="PepSY-ass_TM"/>
</dbReference>
<dbReference type="Pfam" id="PF03929">
    <property type="entry name" value="PepSY_TM"/>
    <property type="match status" value="1"/>
</dbReference>
<accession>A0ABV8V2Z1</accession>
<evidence type="ECO:0000256" key="1">
    <source>
        <dbReference type="SAM" id="Phobius"/>
    </source>
</evidence>
<feature type="transmembrane region" description="Helical" evidence="1">
    <location>
        <begin position="328"/>
        <end position="349"/>
    </location>
</feature>